<dbReference type="NCBIfam" id="TIGR02283">
    <property type="entry name" value="MltB_2"/>
    <property type="match status" value="1"/>
</dbReference>
<feature type="domain" description="Peptidoglycan binding-like" evidence="2">
    <location>
        <begin position="369"/>
        <end position="421"/>
    </location>
</feature>
<dbReference type="SUPFAM" id="SSF53955">
    <property type="entry name" value="Lysozyme-like"/>
    <property type="match status" value="1"/>
</dbReference>
<accession>A0A6F8PX52</accession>
<dbReference type="FunFam" id="1.10.8.350:FF:000001">
    <property type="entry name" value="Lytic murein transglycosylase B"/>
    <property type="match status" value="1"/>
</dbReference>
<gene>
    <name evidence="4" type="ORF">THMIRHAS_20720</name>
</gene>
<keyword evidence="5" id="KW-1185">Reference proteome</keyword>
<feature type="signal peptide" evidence="1">
    <location>
        <begin position="1"/>
        <end position="39"/>
    </location>
</feature>
<dbReference type="Gene3D" id="1.10.101.10">
    <property type="entry name" value="PGBD-like superfamily/PGBD"/>
    <property type="match status" value="1"/>
</dbReference>
<dbReference type="PANTHER" id="PTHR30163">
    <property type="entry name" value="MEMBRANE-BOUND LYTIC MUREIN TRANSGLYCOSYLASE B"/>
    <property type="match status" value="1"/>
</dbReference>
<dbReference type="InterPro" id="IPR036366">
    <property type="entry name" value="PGBDSf"/>
</dbReference>
<dbReference type="Pfam" id="PF13406">
    <property type="entry name" value="SLT_2"/>
    <property type="match status" value="1"/>
</dbReference>
<dbReference type="Gene3D" id="1.10.8.350">
    <property type="entry name" value="Bacterial muramidase"/>
    <property type="match status" value="1"/>
</dbReference>
<dbReference type="CDD" id="cd13399">
    <property type="entry name" value="Slt35-like"/>
    <property type="match status" value="1"/>
</dbReference>
<dbReference type="InterPro" id="IPR043426">
    <property type="entry name" value="MltB-like"/>
</dbReference>
<dbReference type="Proteomes" id="UP000501726">
    <property type="component" value="Chromosome"/>
</dbReference>
<keyword evidence="1" id="KW-0732">Signal</keyword>
<dbReference type="EMBL" id="AP021889">
    <property type="protein sequence ID" value="BBP46699.1"/>
    <property type="molecule type" value="Genomic_DNA"/>
</dbReference>
<dbReference type="InterPro" id="IPR011970">
    <property type="entry name" value="MltB_2"/>
</dbReference>
<feature type="domain" description="Transglycosylase SLT" evidence="3">
    <location>
        <begin position="52"/>
        <end position="348"/>
    </location>
</feature>
<dbReference type="RefSeq" id="WP_173273608.1">
    <property type="nucleotide sequence ID" value="NZ_AP021889.1"/>
</dbReference>
<evidence type="ECO:0000313" key="4">
    <source>
        <dbReference type="EMBL" id="BBP46699.1"/>
    </source>
</evidence>
<evidence type="ECO:0000259" key="3">
    <source>
        <dbReference type="Pfam" id="PF13406"/>
    </source>
</evidence>
<feature type="chain" id="PRO_5026279476" evidence="1">
    <location>
        <begin position="40"/>
        <end position="435"/>
    </location>
</feature>
<evidence type="ECO:0000256" key="1">
    <source>
        <dbReference type="SAM" id="SignalP"/>
    </source>
</evidence>
<dbReference type="AlphaFoldDB" id="A0A6F8PX52"/>
<organism evidence="4 5">
    <name type="scientific">Thiosulfatimonas sediminis</name>
    <dbReference type="NCBI Taxonomy" id="2675054"/>
    <lineage>
        <taxon>Bacteria</taxon>
        <taxon>Pseudomonadati</taxon>
        <taxon>Pseudomonadota</taxon>
        <taxon>Gammaproteobacteria</taxon>
        <taxon>Thiotrichales</taxon>
        <taxon>Piscirickettsiaceae</taxon>
        <taxon>Thiosulfatimonas</taxon>
    </lineage>
</organism>
<dbReference type="InterPro" id="IPR023346">
    <property type="entry name" value="Lysozyme-like_dom_sf"/>
</dbReference>
<dbReference type="KEGG" id="tse:THMIRHAS_20720"/>
<dbReference type="SUPFAM" id="SSF47090">
    <property type="entry name" value="PGBD-like"/>
    <property type="match status" value="1"/>
</dbReference>
<dbReference type="Pfam" id="PF01471">
    <property type="entry name" value="PG_binding_1"/>
    <property type="match status" value="1"/>
</dbReference>
<evidence type="ECO:0000313" key="5">
    <source>
        <dbReference type="Proteomes" id="UP000501726"/>
    </source>
</evidence>
<dbReference type="InterPro" id="IPR036365">
    <property type="entry name" value="PGBD-like_sf"/>
</dbReference>
<reference evidence="5" key="1">
    <citation type="submission" date="2019-11" db="EMBL/GenBank/DDBJ databases">
        <title>Isolation and characterization of two novel species in the genus Thiomicrorhabdus.</title>
        <authorList>
            <person name="Mochizuki J."/>
            <person name="Kojima H."/>
            <person name="Fukui M."/>
        </authorList>
    </citation>
    <scope>NUCLEOTIDE SEQUENCE [LARGE SCALE GENOMIC DNA]</scope>
    <source>
        <strain evidence="5">aks77</strain>
    </source>
</reference>
<dbReference type="Gene3D" id="1.10.530.10">
    <property type="match status" value="1"/>
</dbReference>
<sequence>MAAIDKTLHKIWRNSKNTFLTTSRVITLNLALFGTAVSAADEPQFSAQDQQQFQMWLTEFRQEAAAHGISENTLNQALSNLTLSDKVLQMDRKQPEFTRTFFEYLNRAVSETRIENGRQNFIQQRQVLDKIEQIYGIPGAYLVAFWGMETNFGSYTGYDPIIQSLATLAFDPRRSGFFRNELLAALTIIDRGDVTLSEMQGSWAGAMGQVQFMPSNYLKYAIDGDGDGKANLWKSTPDALYSAAHFLKELGWQAGQEWGIEVALPKGFDLSLADNKTWRTIAEWQQLGLKSSDNQEISTLINPQIEEAILVLPSDYRGPAFLTFKNFKVIKRWNNSTNYAIGVGYLANQIRYQATLSKSQPSDDKGLNREQVIEIQTLLNTLGFDVGKADGIAGGMTRSGLRNFQKSIAIPADGYPSIRMLNYLRAAVKTPQPEN</sequence>
<dbReference type="InterPro" id="IPR031304">
    <property type="entry name" value="SLT_2"/>
</dbReference>
<protein>
    <submittedName>
        <fullName evidence="4">Murein transglycosylase</fullName>
    </submittedName>
</protein>
<name>A0A6F8PX52_9GAMM</name>
<evidence type="ECO:0000259" key="2">
    <source>
        <dbReference type="Pfam" id="PF01471"/>
    </source>
</evidence>
<dbReference type="GO" id="GO:0009253">
    <property type="term" value="P:peptidoglycan catabolic process"/>
    <property type="evidence" value="ECO:0007669"/>
    <property type="project" value="TreeGrafter"/>
</dbReference>
<dbReference type="GO" id="GO:0008933">
    <property type="term" value="F:peptidoglycan lytic transglycosylase activity"/>
    <property type="evidence" value="ECO:0007669"/>
    <property type="project" value="TreeGrafter"/>
</dbReference>
<dbReference type="PANTHER" id="PTHR30163:SF8">
    <property type="entry name" value="LYTIC MUREIN TRANSGLYCOSYLASE"/>
    <property type="match status" value="1"/>
</dbReference>
<dbReference type="InterPro" id="IPR002477">
    <property type="entry name" value="Peptidoglycan-bd-like"/>
</dbReference>
<proteinExistence type="predicted"/>